<dbReference type="Proteomes" id="UP000697710">
    <property type="component" value="Unassembled WGS sequence"/>
</dbReference>
<reference evidence="1" key="1">
    <citation type="submission" date="2020-04" db="EMBL/GenBank/DDBJ databases">
        <authorList>
            <person name="Zhang T."/>
        </authorList>
    </citation>
    <scope>NUCLEOTIDE SEQUENCE</scope>
    <source>
        <strain evidence="1">HKST-UBA01</strain>
    </source>
</reference>
<sequence length="261" mass="29908">MTVDRETILRALRDALEPRPDVLGMWEGGAVAFDRFDEWSDIDLQLVVEIDRQDAAFEAVEAALATVARVELSWVSAPAKSPHGFAQRFYRFAGVSPFLLLDLAVFERDAPDFHLAPRTHGACPIWFDKEGLLVPPAPDPDEHARLRQRAADLTKQFELFRILVEKEMHRGNAIEAASFYQSYTLRPLVELLRILHCPDRSGFFARYAHYDLPQEVQTRLTSLFFVAGPEELMEKERIARRWFREVALAITGDPLPETRFD</sequence>
<dbReference type="AlphaFoldDB" id="A0A956LY51"/>
<comment type="caution">
    <text evidence="1">The sequence shown here is derived from an EMBL/GenBank/DDBJ whole genome shotgun (WGS) entry which is preliminary data.</text>
</comment>
<evidence type="ECO:0008006" key="3">
    <source>
        <dbReference type="Google" id="ProtNLM"/>
    </source>
</evidence>
<dbReference type="Gene3D" id="3.30.460.10">
    <property type="entry name" value="Beta Polymerase, domain 2"/>
    <property type="match status" value="1"/>
</dbReference>
<reference evidence="1" key="2">
    <citation type="journal article" date="2021" name="Microbiome">
        <title>Successional dynamics and alternative stable states in a saline activated sludge microbial community over 9 years.</title>
        <authorList>
            <person name="Wang Y."/>
            <person name="Ye J."/>
            <person name="Ju F."/>
            <person name="Liu L."/>
            <person name="Boyd J.A."/>
            <person name="Deng Y."/>
            <person name="Parks D.H."/>
            <person name="Jiang X."/>
            <person name="Yin X."/>
            <person name="Woodcroft B.J."/>
            <person name="Tyson G.W."/>
            <person name="Hugenholtz P."/>
            <person name="Polz M.F."/>
            <person name="Zhang T."/>
        </authorList>
    </citation>
    <scope>NUCLEOTIDE SEQUENCE</scope>
    <source>
        <strain evidence="1">HKST-UBA01</strain>
    </source>
</reference>
<proteinExistence type="predicted"/>
<dbReference type="EMBL" id="JAGQHR010000012">
    <property type="protein sequence ID" value="MCA9726231.1"/>
    <property type="molecule type" value="Genomic_DNA"/>
</dbReference>
<organism evidence="1 2">
    <name type="scientific">Eiseniibacteriota bacterium</name>
    <dbReference type="NCBI Taxonomy" id="2212470"/>
    <lineage>
        <taxon>Bacteria</taxon>
        <taxon>Candidatus Eiseniibacteriota</taxon>
    </lineage>
</organism>
<accession>A0A956LY51</accession>
<evidence type="ECO:0000313" key="1">
    <source>
        <dbReference type="EMBL" id="MCA9726231.1"/>
    </source>
</evidence>
<protein>
    <recommendedName>
        <fullName evidence="3">Nucleotidyltransferase domain-containing protein</fullName>
    </recommendedName>
</protein>
<evidence type="ECO:0000313" key="2">
    <source>
        <dbReference type="Proteomes" id="UP000697710"/>
    </source>
</evidence>
<gene>
    <name evidence="1" type="ORF">KC729_01005</name>
</gene>
<name>A0A956LY51_UNCEI</name>
<dbReference type="InterPro" id="IPR043519">
    <property type="entry name" value="NT_sf"/>
</dbReference>